<evidence type="ECO:0000256" key="1">
    <source>
        <dbReference type="ARBA" id="ARBA00002267"/>
    </source>
</evidence>
<dbReference type="OrthoDB" id="258806at2759"/>
<dbReference type="PANTHER" id="PTHR12998:SF0">
    <property type="entry name" value="TRNA:M(4)X MODIFICATION ENZYME TRM13 HOMOLOG"/>
    <property type="match status" value="1"/>
</dbReference>
<comment type="catalytic activity">
    <reaction evidence="12 15">
        <text>cytidine(4) in tRNA(Pro) + S-adenosyl-L-methionine = 2'-O-methylcytidine(4) in tRNA(Pro) + S-adenosyl-L-homocysteine + H(+)</text>
        <dbReference type="Rhea" id="RHEA:32767"/>
        <dbReference type="Rhea" id="RHEA-COMP:10397"/>
        <dbReference type="Rhea" id="RHEA-COMP:10398"/>
        <dbReference type="ChEBI" id="CHEBI:15378"/>
        <dbReference type="ChEBI" id="CHEBI:57856"/>
        <dbReference type="ChEBI" id="CHEBI:59789"/>
        <dbReference type="ChEBI" id="CHEBI:74495"/>
        <dbReference type="ChEBI" id="CHEBI:82748"/>
        <dbReference type="EC" id="2.1.1.225"/>
    </reaction>
</comment>
<dbReference type="GO" id="GO:0008270">
    <property type="term" value="F:zinc ion binding"/>
    <property type="evidence" value="ECO:0007669"/>
    <property type="project" value="UniProtKB-KW"/>
</dbReference>
<feature type="region of interest" description="Disordered" evidence="16">
    <location>
        <begin position="1"/>
        <end position="22"/>
    </location>
</feature>
<dbReference type="InterPro" id="IPR007871">
    <property type="entry name" value="Methyltransferase_TRM13"/>
</dbReference>
<dbReference type="InterPro" id="IPR039044">
    <property type="entry name" value="Trm13"/>
</dbReference>
<keyword evidence="10 15" id="KW-0863">Zinc-finger</keyword>
<dbReference type="AlphaFoldDB" id="A0A1X2HEJ4"/>
<evidence type="ECO:0000256" key="13">
    <source>
        <dbReference type="ARBA" id="ARBA00048635"/>
    </source>
</evidence>
<dbReference type="InterPro" id="IPR022776">
    <property type="entry name" value="TRM13/UPF0224_CHHC_Znf_dom"/>
</dbReference>
<evidence type="ECO:0000259" key="17">
    <source>
        <dbReference type="PROSITE" id="PS51800"/>
    </source>
</evidence>
<comment type="catalytic activity">
    <reaction evidence="14 15">
        <text>adenosine(4) in tRNA(His) + S-adenosyl-L-methionine = 2'-O-methyladenosine(4) in tRNA(His) + S-adenosyl-L-homocysteine + H(+)</text>
        <dbReference type="Rhea" id="RHEA:43196"/>
        <dbReference type="Rhea" id="RHEA-COMP:10401"/>
        <dbReference type="Rhea" id="RHEA-COMP:10402"/>
        <dbReference type="ChEBI" id="CHEBI:15378"/>
        <dbReference type="ChEBI" id="CHEBI:57856"/>
        <dbReference type="ChEBI" id="CHEBI:59789"/>
        <dbReference type="ChEBI" id="CHEBI:74411"/>
        <dbReference type="ChEBI" id="CHEBI:74477"/>
        <dbReference type="EC" id="2.1.1.225"/>
    </reaction>
</comment>
<comment type="catalytic activity">
    <reaction evidence="13 15">
        <text>cytidine(4) in tRNA(Gly)(GCC) + S-adenosyl-L-methionine = 2'-O-methylcytidine(4) in tRNA(Gly)(GCC) + S-adenosyl-L-homocysteine + H(+)</text>
        <dbReference type="Rhea" id="RHEA:43192"/>
        <dbReference type="Rhea" id="RHEA-COMP:10399"/>
        <dbReference type="Rhea" id="RHEA-COMP:10400"/>
        <dbReference type="ChEBI" id="CHEBI:15378"/>
        <dbReference type="ChEBI" id="CHEBI:57856"/>
        <dbReference type="ChEBI" id="CHEBI:59789"/>
        <dbReference type="ChEBI" id="CHEBI:74495"/>
        <dbReference type="ChEBI" id="CHEBI:82748"/>
        <dbReference type="EC" id="2.1.1.225"/>
    </reaction>
</comment>
<name>A0A1X2HEJ4_SYNRA</name>
<evidence type="ECO:0000313" key="19">
    <source>
        <dbReference type="Proteomes" id="UP000242180"/>
    </source>
</evidence>
<keyword evidence="11 15" id="KW-0862">Zinc</keyword>
<dbReference type="Proteomes" id="UP000242180">
    <property type="component" value="Unassembled WGS sequence"/>
</dbReference>
<evidence type="ECO:0000256" key="11">
    <source>
        <dbReference type="ARBA" id="ARBA00022833"/>
    </source>
</evidence>
<dbReference type="OMA" id="HRCSWRS"/>
<comment type="caution">
    <text evidence="18">The sequence shown here is derived from an EMBL/GenBank/DDBJ whole genome shotgun (WGS) entry which is preliminary data.</text>
</comment>
<organism evidence="18 19">
    <name type="scientific">Syncephalastrum racemosum</name>
    <name type="common">Filamentous fungus</name>
    <dbReference type="NCBI Taxonomy" id="13706"/>
    <lineage>
        <taxon>Eukaryota</taxon>
        <taxon>Fungi</taxon>
        <taxon>Fungi incertae sedis</taxon>
        <taxon>Mucoromycota</taxon>
        <taxon>Mucoromycotina</taxon>
        <taxon>Mucoromycetes</taxon>
        <taxon>Mucorales</taxon>
        <taxon>Syncephalastraceae</taxon>
        <taxon>Syncephalastrum</taxon>
    </lineage>
</organism>
<feature type="domain" description="CHHC U11-48K-type" evidence="17">
    <location>
        <begin position="64"/>
        <end position="91"/>
    </location>
</feature>
<keyword evidence="6 15" id="KW-0808">Transferase</keyword>
<feature type="compositionally biased region" description="Basic and acidic residues" evidence="16">
    <location>
        <begin position="375"/>
        <end position="384"/>
    </location>
</feature>
<evidence type="ECO:0000256" key="10">
    <source>
        <dbReference type="ARBA" id="ARBA00022771"/>
    </source>
</evidence>
<evidence type="ECO:0000256" key="16">
    <source>
        <dbReference type="SAM" id="MobiDB-lite"/>
    </source>
</evidence>
<evidence type="ECO:0000256" key="15">
    <source>
        <dbReference type="RuleBase" id="RU367103"/>
    </source>
</evidence>
<keyword evidence="5 15" id="KW-0489">Methyltransferase</keyword>
<keyword evidence="7 15" id="KW-0949">S-adenosyl-L-methionine</keyword>
<dbReference type="GO" id="GO:0106050">
    <property type="term" value="F:tRNA 2'-O-methyltransferase activity"/>
    <property type="evidence" value="ECO:0007669"/>
    <property type="project" value="UniProtKB-UniRule"/>
</dbReference>
<gene>
    <name evidence="18" type="ORF">BCR43DRAFT_513760</name>
</gene>
<dbReference type="Pfam" id="PF05253">
    <property type="entry name" value="zf-U11-48K"/>
    <property type="match status" value="1"/>
</dbReference>
<dbReference type="EMBL" id="MCGN01000004">
    <property type="protein sequence ID" value="ORY97341.1"/>
    <property type="molecule type" value="Genomic_DNA"/>
</dbReference>
<sequence length="459" mass="51909">MPKAPKANKAAEPVPPPPSKPRQCHYYVARKRRYCSLPAKLTNKYCGEHIAEQQKDQTEEDMKRVPCPYDPSHTVYEKDLEYHMQARCNSRPRPPDVYFSLNVNCTVPLSKEELEFQKTIFSHKQQHAQPWLARVQLSELPKTELEDLITKVRRVFDEQVPSIVSQILTEPTVESKKPTLTNTKHLDQNSSLLGHMRQMGMLKDKSACFIEFGAGKGELSGYLKRALGEVDGEATYVLIDRKTVRFKYDNALLGMQQTHKSTVERCSIDIKDLDLSKVPALTRASGEKKKVVALSKHLCGSATDITLKCLMNYDEAQKAAGQTQPIDGIIIALCCHQICRYEMYPHTAYLDALGLSKTDFERIAKMSSWATCSKRQNEDQDEHGGNLGEEADADETAGHYSGLDHKERETIGYQCKRVLDAGRMKYLEQHGFRAHLVYYVDPATSLENCALIAVPAEQK</sequence>
<dbReference type="GO" id="GO:0030488">
    <property type="term" value="P:tRNA methylation"/>
    <property type="evidence" value="ECO:0007669"/>
    <property type="project" value="InterPro"/>
</dbReference>
<dbReference type="STRING" id="13706.A0A1X2HEJ4"/>
<evidence type="ECO:0000256" key="2">
    <source>
        <dbReference type="ARBA" id="ARBA00005265"/>
    </source>
</evidence>
<feature type="region of interest" description="Disordered" evidence="16">
    <location>
        <begin position="374"/>
        <end position="396"/>
    </location>
</feature>
<dbReference type="EC" id="2.1.1.225" evidence="3 15"/>
<dbReference type="Pfam" id="PF11722">
    <property type="entry name" value="zf-TRM13_CCCH"/>
    <property type="match status" value="1"/>
</dbReference>
<evidence type="ECO:0000256" key="14">
    <source>
        <dbReference type="ARBA" id="ARBA00049393"/>
    </source>
</evidence>
<dbReference type="FunCoup" id="A0A1X2HEJ4">
    <property type="interactions" value="267"/>
</dbReference>
<evidence type="ECO:0000256" key="3">
    <source>
        <dbReference type="ARBA" id="ARBA00012810"/>
    </source>
</evidence>
<dbReference type="PROSITE" id="PS51800">
    <property type="entry name" value="ZF_CHHC_U11_48K"/>
    <property type="match status" value="1"/>
</dbReference>
<protein>
    <recommendedName>
        <fullName evidence="4 15">tRNA:m(4)X modification enzyme TRM13</fullName>
        <ecNumber evidence="3 15">2.1.1.225</ecNumber>
    </recommendedName>
</protein>
<keyword evidence="9 15" id="KW-0479">Metal-binding</keyword>
<dbReference type="InterPro" id="IPR021721">
    <property type="entry name" value="Znf_CCCH-type_TRM13"/>
</dbReference>
<evidence type="ECO:0000256" key="6">
    <source>
        <dbReference type="ARBA" id="ARBA00022679"/>
    </source>
</evidence>
<comment type="function">
    <text evidence="1 15">tRNA methylase which 2'-O-methylates cytidine(4) in tRNA(Pro) and tRNA(Gly)(GCC), and adenosine(4) in tRNA(His).</text>
</comment>
<dbReference type="Pfam" id="PF05206">
    <property type="entry name" value="TRM13"/>
    <property type="match status" value="1"/>
</dbReference>
<evidence type="ECO:0000256" key="8">
    <source>
        <dbReference type="ARBA" id="ARBA00022694"/>
    </source>
</evidence>
<comment type="similarity">
    <text evidence="2 15">Belongs to the methyltransferase TRM13 family.</text>
</comment>
<evidence type="ECO:0000256" key="9">
    <source>
        <dbReference type="ARBA" id="ARBA00022723"/>
    </source>
</evidence>
<proteinExistence type="inferred from homology"/>
<keyword evidence="8 15" id="KW-0819">tRNA processing</keyword>
<accession>A0A1X2HEJ4</accession>
<evidence type="ECO:0000313" key="18">
    <source>
        <dbReference type="EMBL" id="ORY97341.1"/>
    </source>
</evidence>
<dbReference type="PANTHER" id="PTHR12998">
    <property type="entry name" value="TRNA:M(4)X MODIFICATION ENZYME TRM13 HOMOLOG"/>
    <property type="match status" value="1"/>
</dbReference>
<dbReference type="InParanoid" id="A0A1X2HEJ4"/>
<evidence type="ECO:0000256" key="4">
    <source>
        <dbReference type="ARBA" id="ARBA00015883"/>
    </source>
</evidence>
<evidence type="ECO:0000256" key="5">
    <source>
        <dbReference type="ARBA" id="ARBA00022603"/>
    </source>
</evidence>
<feature type="compositionally biased region" description="Low complexity" evidence="16">
    <location>
        <begin position="1"/>
        <end position="12"/>
    </location>
</feature>
<reference evidence="18 19" key="1">
    <citation type="submission" date="2016-07" db="EMBL/GenBank/DDBJ databases">
        <title>Pervasive Adenine N6-methylation of Active Genes in Fungi.</title>
        <authorList>
            <consortium name="DOE Joint Genome Institute"/>
            <person name="Mondo S.J."/>
            <person name="Dannebaum R.O."/>
            <person name="Kuo R.C."/>
            <person name="Labutti K."/>
            <person name="Haridas S."/>
            <person name="Kuo A."/>
            <person name="Salamov A."/>
            <person name="Ahrendt S.R."/>
            <person name="Lipzen A."/>
            <person name="Sullivan W."/>
            <person name="Andreopoulos W.B."/>
            <person name="Clum A."/>
            <person name="Lindquist E."/>
            <person name="Daum C."/>
            <person name="Ramamoorthy G.K."/>
            <person name="Gryganskyi A."/>
            <person name="Culley D."/>
            <person name="Magnuson J.K."/>
            <person name="James T.Y."/>
            <person name="O'Malley M.A."/>
            <person name="Stajich J.E."/>
            <person name="Spatafora J.W."/>
            <person name="Visel A."/>
            <person name="Grigoriev I.V."/>
        </authorList>
    </citation>
    <scope>NUCLEOTIDE SEQUENCE [LARGE SCALE GENOMIC DNA]</scope>
    <source>
        <strain evidence="18 19">NRRL 2496</strain>
    </source>
</reference>
<evidence type="ECO:0000256" key="7">
    <source>
        <dbReference type="ARBA" id="ARBA00022691"/>
    </source>
</evidence>
<keyword evidence="19" id="KW-1185">Reference proteome</keyword>
<evidence type="ECO:0000256" key="12">
    <source>
        <dbReference type="ARBA" id="ARBA00048165"/>
    </source>
</evidence>